<keyword evidence="3" id="KW-1185">Reference proteome</keyword>
<feature type="region of interest" description="Disordered" evidence="1">
    <location>
        <begin position="139"/>
        <end position="217"/>
    </location>
</feature>
<dbReference type="OrthoDB" id="245697at2759"/>
<dbReference type="EMBL" id="JAERUA010000017">
    <property type="protein sequence ID" value="KAI1888035.1"/>
    <property type="molecule type" value="Genomic_DNA"/>
</dbReference>
<feature type="compositionally biased region" description="Polar residues" evidence="1">
    <location>
        <begin position="329"/>
        <end position="347"/>
    </location>
</feature>
<feature type="compositionally biased region" description="Basic and acidic residues" evidence="1">
    <location>
        <begin position="167"/>
        <end position="192"/>
    </location>
</feature>
<sequence length="441" mass="48696">MIEEKTKGASVLKNSPSESPKVFVHMDSVSYSRNSAANKKMSPPCPGPYTIEDLFPPVPPPRQMSLLQDRDQTTDSSTEELPLEIEDDELRLAEHATSEVEPSAVQAEEEEGGGYCDFARYPVLPKEIKLRCSLMTVATRTNSGEERSPKVAPKKPQRHSLPASGLLRKELSEEVSDRVESSGGEGHPHLAEESESSPLEENDVSKGSEEVMTEPSVPLVEKPSWRFPRTIVPFCRKQASRNGRTGNGHRKLTRSGLETKRAKSFSSADLEQAGSRKRSSFRKLLELKASMKMLPKLLAKGSQSLDCTAVETEQCIDGESTEEDLDGTTIMTQQDLVPNSQSKSPGSVRSVEHKPLCPQTSQEQSIDGEEFCAGVESAVEYENVPFYEEIPEYMNLPFLSATGALAHRRACLGWHNSSSVEDGDGNIYEEQEPYVSGVYKR</sequence>
<protein>
    <submittedName>
        <fullName evidence="2">Uncharacterized protein</fullName>
    </submittedName>
</protein>
<dbReference type="AlphaFoldDB" id="A0A8T3CZM8"/>
<name>A0A8T3CZM8_9TELE</name>
<organism evidence="2 3">
    <name type="scientific">Albula goreensis</name>
    <dbReference type="NCBI Taxonomy" id="1534307"/>
    <lineage>
        <taxon>Eukaryota</taxon>
        <taxon>Metazoa</taxon>
        <taxon>Chordata</taxon>
        <taxon>Craniata</taxon>
        <taxon>Vertebrata</taxon>
        <taxon>Euteleostomi</taxon>
        <taxon>Actinopterygii</taxon>
        <taxon>Neopterygii</taxon>
        <taxon>Teleostei</taxon>
        <taxon>Albuliformes</taxon>
        <taxon>Albulidae</taxon>
        <taxon>Albula</taxon>
    </lineage>
</organism>
<feature type="region of interest" description="Disordered" evidence="1">
    <location>
        <begin position="1"/>
        <end position="20"/>
    </location>
</feature>
<feature type="compositionally biased region" description="Acidic residues" evidence="1">
    <location>
        <begin position="193"/>
        <end position="202"/>
    </location>
</feature>
<evidence type="ECO:0000256" key="1">
    <source>
        <dbReference type="SAM" id="MobiDB-lite"/>
    </source>
</evidence>
<feature type="region of interest" description="Disordered" evidence="1">
    <location>
        <begin position="34"/>
        <end position="82"/>
    </location>
</feature>
<dbReference type="Proteomes" id="UP000829720">
    <property type="component" value="Unassembled WGS sequence"/>
</dbReference>
<gene>
    <name evidence="2" type="ORF">AGOR_G00180900</name>
</gene>
<feature type="region of interest" description="Disordered" evidence="1">
    <location>
        <begin position="327"/>
        <end position="363"/>
    </location>
</feature>
<feature type="region of interest" description="Disordered" evidence="1">
    <location>
        <begin position="238"/>
        <end position="279"/>
    </location>
</feature>
<proteinExistence type="predicted"/>
<evidence type="ECO:0000313" key="2">
    <source>
        <dbReference type="EMBL" id="KAI1888035.1"/>
    </source>
</evidence>
<accession>A0A8T3CZM8</accession>
<evidence type="ECO:0000313" key="3">
    <source>
        <dbReference type="Proteomes" id="UP000829720"/>
    </source>
</evidence>
<comment type="caution">
    <text evidence="2">The sequence shown here is derived from an EMBL/GenBank/DDBJ whole genome shotgun (WGS) entry which is preliminary data.</text>
</comment>
<reference evidence="2" key="1">
    <citation type="submission" date="2021-01" db="EMBL/GenBank/DDBJ databases">
        <authorList>
            <person name="Zahm M."/>
            <person name="Roques C."/>
            <person name="Cabau C."/>
            <person name="Klopp C."/>
            <person name="Donnadieu C."/>
            <person name="Jouanno E."/>
            <person name="Lampietro C."/>
            <person name="Louis A."/>
            <person name="Herpin A."/>
            <person name="Echchiki A."/>
            <person name="Berthelot C."/>
            <person name="Parey E."/>
            <person name="Roest-Crollius H."/>
            <person name="Braasch I."/>
            <person name="Postlethwait J."/>
            <person name="Bobe J."/>
            <person name="Montfort J."/>
            <person name="Bouchez O."/>
            <person name="Begum T."/>
            <person name="Mejri S."/>
            <person name="Adams A."/>
            <person name="Chen W.-J."/>
            <person name="Guiguen Y."/>
        </authorList>
    </citation>
    <scope>NUCLEOTIDE SEQUENCE</scope>
    <source>
        <tissue evidence="2">Blood</tissue>
    </source>
</reference>